<dbReference type="Proteomes" id="UP000247078">
    <property type="component" value="Unassembled WGS sequence"/>
</dbReference>
<reference evidence="2 3" key="1">
    <citation type="submission" date="2018-05" db="EMBL/GenBank/DDBJ databases">
        <title>Freshwater and sediment microbial communities from various areas in North America, analyzing microbe dynamics in response to fracking.</title>
        <authorList>
            <person name="Lamendella R."/>
        </authorList>
    </citation>
    <scope>NUCLEOTIDE SEQUENCE [LARGE SCALE GENOMIC DNA]</scope>
    <source>
        <strain evidence="2 3">DB-3</strain>
    </source>
</reference>
<dbReference type="AlphaFoldDB" id="A0A855Y390"/>
<accession>A0A855Y390</accession>
<proteinExistence type="predicted"/>
<sequence length="85" mass="9689">MLNNNGIVEKAVKEVFEEFFSQSNDLNYTESLINQLNIDSIALIEIVLELETKLNIQIDDDLLLLENFESIHKIVNALSPLITEV</sequence>
<dbReference type="InterPro" id="IPR036736">
    <property type="entry name" value="ACP-like_sf"/>
</dbReference>
<protein>
    <submittedName>
        <fullName evidence="2">Phosphopantetheine binding protein</fullName>
    </submittedName>
</protein>
<name>A0A855Y390_9BACL</name>
<comment type="caution">
    <text evidence="2">The sequence shown here is derived from an EMBL/GenBank/DDBJ whole genome shotgun (WGS) entry which is preliminary data.</text>
</comment>
<evidence type="ECO:0000313" key="2">
    <source>
        <dbReference type="EMBL" id="PWW44318.1"/>
    </source>
</evidence>
<dbReference type="InterPro" id="IPR009081">
    <property type="entry name" value="PP-bd_ACP"/>
</dbReference>
<dbReference type="RefSeq" id="WP_109998647.1">
    <property type="nucleotide sequence ID" value="NZ_QGTZ01000002.1"/>
</dbReference>
<dbReference type="SUPFAM" id="SSF47336">
    <property type="entry name" value="ACP-like"/>
    <property type="match status" value="1"/>
</dbReference>
<organism evidence="2 3">
    <name type="scientific">Paenibacillus pabuli</name>
    <dbReference type="NCBI Taxonomy" id="1472"/>
    <lineage>
        <taxon>Bacteria</taxon>
        <taxon>Bacillati</taxon>
        <taxon>Bacillota</taxon>
        <taxon>Bacilli</taxon>
        <taxon>Bacillales</taxon>
        <taxon>Paenibacillaceae</taxon>
        <taxon>Paenibacillus</taxon>
    </lineage>
</organism>
<dbReference type="EMBL" id="QGTZ01000002">
    <property type="protein sequence ID" value="PWW44318.1"/>
    <property type="molecule type" value="Genomic_DNA"/>
</dbReference>
<feature type="domain" description="Carrier" evidence="1">
    <location>
        <begin position="2"/>
        <end position="82"/>
    </location>
</feature>
<dbReference type="PROSITE" id="PS50075">
    <property type="entry name" value="CARRIER"/>
    <property type="match status" value="1"/>
</dbReference>
<dbReference type="Pfam" id="PF00550">
    <property type="entry name" value="PP-binding"/>
    <property type="match status" value="1"/>
</dbReference>
<evidence type="ECO:0000313" key="3">
    <source>
        <dbReference type="Proteomes" id="UP000247078"/>
    </source>
</evidence>
<gene>
    <name evidence="2" type="ORF">DET56_102551</name>
</gene>
<dbReference type="Gene3D" id="1.10.1200.10">
    <property type="entry name" value="ACP-like"/>
    <property type="match status" value="1"/>
</dbReference>
<evidence type="ECO:0000259" key="1">
    <source>
        <dbReference type="PROSITE" id="PS50075"/>
    </source>
</evidence>